<sequence>MRHLPSITSPLSIPYSPASAPNTGDHEAHNKNRRMQTPKNEISIHVRRLYPDMTSRVLETRSIVEALSCLQVGVTVEDIANPTPDRVQTIYHAFCTQILDVPERSLAELPFECELNPETAEIHQKSTPLLLLFTTMRCFIVDFGDADADFTMCDLVNPQPKRTRKLLSVVAAFTNYYKVASQVFEKTSSEYDEARKAIEDGQEQIRLAELRKRTLRGEQDTRRRKENELLAEYNSKNTILTGLIKEAEANEQKRDAILASLKGEKEQKANLLVEIKSLQNEIEHLAKGIVSSPDRVRHEADSQREQIKRLQADCKAERDRISENIDCMKTIENTAKALDGNFKMLEKIGDIQVQISLLEHNLSQAKALLEEAIRRRQQTADDSDKLTILSEEEIRKHERSRELYSSRLEHLKTKKEELIDAVKALKESDPSVRGEVLHIKNEMQRLGRERIDETKNARIQCLELMRRFSDLIEKYRAAEELFDARSTAFIKKLQSLNDVLDEAEKTVDVEQLPDVTQTMMEQ</sequence>
<keyword evidence="3" id="KW-0158">Chromosome</keyword>
<evidence type="ECO:0000256" key="7">
    <source>
        <dbReference type="ARBA" id="ARBA00023306"/>
    </source>
</evidence>
<accession>A0ABR1CR74</accession>
<feature type="compositionally biased region" description="Polar residues" evidence="10">
    <location>
        <begin position="1"/>
        <end position="11"/>
    </location>
</feature>
<feature type="coiled-coil region" evidence="9">
    <location>
        <begin position="184"/>
        <end position="320"/>
    </location>
</feature>
<evidence type="ECO:0000256" key="5">
    <source>
        <dbReference type="ARBA" id="ARBA00022776"/>
    </source>
</evidence>
<comment type="similarity">
    <text evidence="2">Belongs to the NUF2 family.</text>
</comment>
<evidence type="ECO:0000256" key="4">
    <source>
        <dbReference type="ARBA" id="ARBA00022618"/>
    </source>
</evidence>
<evidence type="ECO:0000256" key="8">
    <source>
        <dbReference type="ARBA" id="ARBA00023328"/>
    </source>
</evidence>
<name>A0ABR1CR74_NECAM</name>
<dbReference type="InterPro" id="IPR005549">
    <property type="entry name" value="Kinetochore_Nuf2_N"/>
</dbReference>
<keyword evidence="13" id="KW-1185">Reference proteome</keyword>
<keyword evidence="5" id="KW-0498">Mitosis</keyword>
<keyword evidence="7" id="KW-0131">Cell cycle</keyword>
<dbReference type="InterPro" id="IPR038275">
    <property type="entry name" value="Nuf2_N_sf"/>
</dbReference>
<protein>
    <recommendedName>
        <fullName evidence="11">Kinetochore protein Nuf2 N-terminal domain-containing protein</fullName>
    </recommendedName>
</protein>
<evidence type="ECO:0000256" key="1">
    <source>
        <dbReference type="ARBA" id="ARBA00004584"/>
    </source>
</evidence>
<evidence type="ECO:0000313" key="13">
    <source>
        <dbReference type="Proteomes" id="UP001303046"/>
    </source>
</evidence>
<feature type="domain" description="Kinetochore protein Nuf2 N-terminal" evidence="11">
    <location>
        <begin position="57"/>
        <end position="191"/>
    </location>
</feature>
<keyword evidence="8" id="KW-0137">Centromere</keyword>
<dbReference type="Proteomes" id="UP001303046">
    <property type="component" value="Unassembled WGS sequence"/>
</dbReference>
<evidence type="ECO:0000256" key="3">
    <source>
        <dbReference type="ARBA" id="ARBA00022454"/>
    </source>
</evidence>
<proteinExistence type="inferred from homology"/>
<evidence type="ECO:0000313" key="12">
    <source>
        <dbReference type="EMBL" id="KAK6740839.1"/>
    </source>
</evidence>
<evidence type="ECO:0000256" key="10">
    <source>
        <dbReference type="SAM" id="MobiDB-lite"/>
    </source>
</evidence>
<dbReference type="Gene3D" id="1.10.418.60">
    <property type="entry name" value="Ncd80 complex, Nuf2 subunit"/>
    <property type="match status" value="1"/>
</dbReference>
<organism evidence="12 13">
    <name type="scientific">Necator americanus</name>
    <name type="common">Human hookworm</name>
    <dbReference type="NCBI Taxonomy" id="51031"/>
    <lineage>
        <taxon>Eukaryota</taxon>
        <taxon>Metazoa</taxon>
        <taxon>Ecdysozoa</taxon>
        <taxon>Nematoda</taxon>
        <taxon>Chromadorea</taxon>
        <taxon>Rhabditida</taxon>
        <taxon>Rhabditina</taxon>
        <taxon>Rhabditomorpha</taxon>
        <taxon>Strongyloidea</taxon>
        <taxon>Ancylostomatidae</taxon>
        <taxon>Bunostominae</taxon>
        <taxon>Necator</taxon>
    </lineage>
</organism>
<dbReference type="EMBL" id="JAVFWL010000003">
    <property type="protein sequence ID" value="KAK6740839.1"/>
    <property type="molecule type" value="Genomic_DNA"/>
</dbReference>
<keyword evidence="6 9" id="KW-0175">Coiled coil</keyword>
<comment type="subcellular location">
    <subcellularLocation>
        <location evidence="1">Chromosome</location>
        <location evidence="1">Centromere</location>
    </subcellularLocation>
</comment>
<evidence type="ECO:0000256" key="9">
    <source>
        <dbReference type="SAM" id="Coils"/>
    </source>
</evidence>
<evidence type="ECO:0000256" key="6">
    <source>
        <dbReference type="ARBA" id="ARBA00023054"/>
    </source>
</evidence>
<evidence type="ECO:0000259" key="11">
    <source>
        <dbReference type="Pfam" id="PF03800"/>
    </source>
</evidence>
<evidence type="ECO:0000256" key="2">
    <source>
        <dbReference type="ARBA" id="ARBA00005498"/>
    </source>
</evidence>
<reference evidence="12 13" key="1">
    <citation type="submission" date="2023-08" db="EMBL/GenBank/DDBJ databases">
        <title>A Necator americanus chromosomal reference genome.</title>
        <authorList>
            <person name="Ilik V."/>
            <person name="Petrzelkova K.J."/>
            <person name="Pardy F."/>
            <person name="Fuh T."/>
            <person name="Niatou-Singa F.S."/>
            <person name="Gouil Q."/>
            <person name="Baker L."/>
            <person name="Ritchie M.E."/>
            <person name="Jex A.R."/>
            <person name="Gazzola D."/>
            <person name="Li H."/>
            <person name="Toshio Fujiwara R."/>
            <person name="Zhan B."/>
            <person name="Aroian R.V."/>
            <person name="Pafco B."/>
            <person name="Schwarz E.M."/>
        </authorList>
    </citation>
    <scope>NUCLEOTIDE SEQUENCE [LARGE SCALE GENOMIC DNA]</scope>
    <source>
        <strain evidence="12 13">Aroian</strain>
        <tissue evidence="12">Whole animal</tissue>
    </source>
</reference>
<comment type="caution">
    <text evidence="12">The sequence shown here is derived from an EMBL/GenBank/DDBJ whole genome shotgun (WGS) entry which is preliminary data.</text>
</comment>
<gene>
    <name evidence="12" type="primary">Necator_chrIII.g9737</name>
    <name evidence="12" type="ORF">RB195_008972</name>
</gene>
<feature type="region of interest" description="Disordered" evidence="10">
    <location>
        <begin position="1"/>
        <end position="38"/>
    </location>
</feature>
<keyword evidence="4" id="KW-0132">Cell division</keyword>
<feature type="coiled-coil region" evidence="9">
    <location>
        <begin position="355"/>
        <end position="428"/>
    </location>
</feature>
<dbReference type="Pfam" id="PF03800">
    <property type="entry name" value="Nuf2"/>
    <property type="match status" value="1"/>
</dbReference>